<dbReference type="CDD" id="cd05374">
    <property type="entry name" value="17beta-HSD-like_SDR_c"/>
    <property type="match status" value="1"/>
</dbReference>
<dbReference type="PRINTS" id="PR00081">
    <property type="entry name" value="GDHRDH"/>
</dbReference>
<dbReference type="PRINTS" id="PR00080">
    <property type="entry name" value="SDRFAMILY"/>
</dbReference>
<keyword evidence="5" id="KW-1185">Reference proteome</keyword>
<dbReference type="InterPro" id="IPR002347">
    <property type="entry name" value="SDR_fam"/>
</dbReference>
<dbReference type="Proteomes" id="UP000001962">
    <property type="component" value="Chromosome"/>
</dbReference>
<evidence type="ECO:0000256" key="1">
    <source>
        <dbReference type="ARBA" id="ARBA00006484"/>
    </source>
</evidence>
<comment type="similarity">
    <text evidence="1 3">Belongs to the short-chain dehydrogenases/reductases (SDR) family.</text>
</comment>
<dbReference type="NCBIfam" id="NF004649">
    <property type="entry name" value="PRK05993.1"/>
    <property type="match status" value="1"/>
</dbReference>
<dbReference type="eggNOG" id="COG1028">
    <property type="taxonomic scope" value="Bacteria"/>
</dbReference>
<dbReference type="Gene3D" id="3.40.50.720">
    <property type="entry name" value="NAD(P)-binding Rossmann-like Domain"/>
    <property type="match status" value="1"/>
</dbReference>
<reference evidence="5" key="1">
    <citation type="submission" date="2006-08" db="EMBL/GenBank/DDBJ databases">
        <title>Complete sequence of Alkalilimnicola ehrilichei MLHE-1.</title>
        <authorList>
            <person name="Copeland A."/>
            <person name="Lucas S."/>
            <person name="Lapidus A."/>
            <person name="Barry K."/>
            <person name="Detter J.C."/>
            <person name="Glavina del Rio T."/>
            <person name="Hammon N."/>
            <person name="Israni S."/>
            <person name="Dalin E."/>
            <person name="Tice H."/>
            <person name="Pitluck S."/>
            <person name="Sims D."/>
            <person name="Brettin T."/>
            <person name="Bruce D."/>
            <person name="Han C."/>
            <person name="Tapia R."/>
            <person name="Gilna P."/>
            <person name="Schmutz J."/>
            <person name="Larimer F."/>
            <person name="Land M."/>
            <person name="Hauser L."/>
            <person name="Kyrpides N."/>
            <person name="Mikhailova N."/>
            <person name="Oremland R.S."/>
            <person name="Hoeft S.E."/>
            <person name="Switzer-Blum J."/>
            <person name="Kulp T."/>
            <person name="King G."/>
            <person name="Tabita R."/>
            <person name="Witte B."/>
            <person name="Santini J.M."/>
            <person name="Basu P."/>
            <person name="Hollibaugh J.T."/>
            <person name="Xie G."/>
            <person name="Stolz J.F."/>
            <person name="Richardson P."/>
        </authorList>
    </citation>
    <scope>NUCLEOTIDE SEQUENCE [LARGE SCALE GENOMIC DNA]</scope>
    <source>
        <strain evidence="5">ATCC BAA-1101 / DSM 17681 / MLHE-1</strain>
    </source>
</reference>
<dbReference type="PANTHER" id="PTHR44169:SF6">
    <property type="entry name" value="NADPH-DEPENDENT 1-ACYLDIHYDROXYACETONE PHOSPHATE REDUCTASE"/>
    <property type="match status" value="1"/>
</dbReference>
<dbReference type="GO" id="GO:0016491">
    <property type="term" value="F:oxidoreductase activity"/>
    <property type="evidence" value="ECO:0007669"/>
    <property type="project" value="UniProtKB-KW"/>
</dbReference>
<evidence type="ECO:0000256" key="2">
    <source>
        <dbReference type="ARBA" id="ARBA00023002"/>
    </source>
</evidence>
<evidence type="ECO:0000256" key="3">
    <source>
        <dbReference type="RuleBase" id="RU000363"/>
    </source>
</evidence>
<proteinExistence type="inferred from homology"/>
<dbReference type="PROSITE" id="PS00061">
    <property type="entry name" value="ADH_SHORT"/>
    <property type="match status" value="1"/>
</dbReference>
<evidence type="ECO:0000313" key="4">
    <source>
        <dbReference type="EMBL" id="ABI56716.1"/>
    </source>
</evidence>
<organism evidence="4 5">
    <name type="scientific">Alkalilimnicola ehrlichii (strain ATCC BAA-1101 / DSM 17681 / MLHE-1)</name>
    <dbReference type="NCBI Taxonomy" id="187272"/>
    <lineage>
        <taxon>Bacteria</taxon>
        <taxon>Pseudomonadati</taxon>
        <taxon>Pseudomonadota</taxon>
        <taxon>Gammaproteobacteria</taxon>
        <taxon>Chromatiales</taxon>
        <taxon>Ectothiorhodospiraceae</taxon>
        <taxon>Alkalilimnicola</taxon>
    </lineage>
</organism>
<dbReference type="OrthoDB" id="9810734at2"/>
<dbReference type="EMBL" id="CP000453">
    <property type="protein sequence ID" value="ABI56716.1"/>
    <property type="molecule type" value="Genomic_DNA"/>
</dbReference>
<accession>Q0A8X1</accession>
<dbReference type="Pfam" id="PF00106">
    <property type="entry name" value="adh_short"/>
    <property type="match status" value="1"/>
</dbReference>
<keyword evidence="2" id="KW-0560">Oxidoreductase</keyword>
<dbReference type="SUPFAM" id="SSF51735">
    <property type="entry name" value="NAD(P)-binding Rossmann-fold domains"/>
    <property type="match status" value="1"/>
</dbReference>
<gene>
    <name evidence="4" type="ordered locus">Mlg_1367</name>
</gene>
<dbReference type="PANTHER" id="PTHR44169">
    <property type="entry name" value="NADPH-DEPENDENT 1-ACYLDIHYDROXYACETONE PHOSPHATE REDUCTASE"/>
    <property type="match status" value="1"/>
</dbReference>
<dbReference type="AlphaFoldDB" id="Q0A8X1"/>
<dbReference type="InterPro" id="IPR020904">
    <property type="entry name" value="Sc_DH/Rdtase_CS"/>
</dbReference>
<protein>
    <submittedName>
        <fullName evidence="4">Short-chain dehydrogenase/reductase SDR</fullName>
    </submittedName>
</protein>
<name>Q0A8X1_ALKEH</name>
<sequence length="300" mass="32917">MDENSAIRPSILITGCSSGIGHAAAHRLARRGWQVVASARRAGDVARLRREGLQAEQLDLDDDDSIRKGLAAALERTGGRLDALFNNGAYGQPGAVEDLSRAALRAQLETNVLGTHELTRRVIPVMRAQGGGRIVQNSSVLGFAALPFRGAYVCSKFALEGLTDALRQELRGSGIHVSLIEPGPITSRFRDNAYQAFLRHIDTEHSAHAETYRAVAARLAGEGAATPFTRRADAVVDKLIHALEARRPRPRYYVTVPTHLFGLLRRLLSTRWMDAVLLRATRSERTPLSPPDRCPPDRRK</sequence>
<dbReference type="RefSeq" id="WP_011629111.1">
    <property type="nucleotide sequence ID" value="NC_008340.1"/>
</dbReference>
<evidence type="ECO:0000313" key="5">
    <source>
        <dbReference type="Proteomes" id="UP000001962"/>
    </source>
</evidence>
<dbReference type="KEGG" id="aeh:Mlg_1367"/>
<dbReference type="HOGENOM" id="CLU_010194_2_9_6"/>
<dbReference type="InterPro" id="IPR036291">
    <property type="entry name" value="NAD(P)-bd_dom_sf"/>
</dbReference>